<evidence type="ECO:0000256" key="2">
    <source>
        <dbReference type="ARBA" id="ARBA00022692"/>
    </source>
</evidence>
<accession>A0A4V1WEY7</accession>
<dbReference type="InterPro" id="IPR000620">
    <property type="entry name" value="EamA_dom"/>
</dbReference>
<dbReference type="PANTHER" id="PTHR22911">
    <property type="entry name" value="ACYL-MALONYL CONDENSING ENZYME-RELATED"/>
    <property type="match status" value="1"/>
</dbReference>
<feature type="transmembrane region" description="Helical" evidence="5">
    <location>
        <begin position="88"/>
        <end position="107"/>
    </location>
</feature>
<dbReference type="InterPro" id="IPR029020">
    <property type="entry name" value="Ammonium/urea_transptr"/>
</dbReference>
<keyword evidence="3 5" id="KW-1133">Transmembrane helix</keyword>
<dbReference type="PANTHER" id="PTHR22911:SF79">
    <property type="entry name" value="MOBA-LIKE NTP TRANSFERASE DOMAIN-CONTAINING PROTEIN"/>
    <property type="match status" value="1"/>
</dbReference>
<dbReference type="InterPro" id="IPR037185">
    <property type="entry name" value="EmrE-like"/>
</dbReference>
<evidence type="ECO:0000256" key="4">
    <source>
        <dbReference type="ARBA" id="ARBA00023136"/>
    </source>
</evidence>
<feature type="domain" description="EamA" evidence="6">
    <location>
        <begin position="145"/>
        <end position="282"/>
    </location>
</feature>
<feature type="transmembrane region" description="Helical" evidence="5">
    <location>
        <begin position="119"/>
        <end position="138"/>
    </location>
</feature>
<dbReference type="Proteomes" id="UP000293952">
    <property type="component" value="Unassembled WGS sequence"/>
</dbReference>
<sequence length="295" mass="33408">MSRSYIEMHLAIFLAGFSGIFGKLISLNETLLVFYRVLFSSLILVFILFLIKKKSIRNFSFSKANFLLLSNGALLGLHWIFFFGSIKASTVSLGILCFCLTSFFTALLDPLINKTRLSLNNLALSSLSLLGISLIFGFDSTYREGIILGVISSILVSLFTIFNERLVKKHDTFKVTTLQMVGGTLGLSIIILFWSIFHDFQFKIPQGTNLIYLLILSVVCTVLMYILLNRSLRTINSFTVNLNFNLEPIYGIALAFLIFNESEDFNMAFWAGVFLILLSIFLQYAFLRPRKVRKA</sequence>
<feature type="transmembrane region" description="Helical" evidence="5">
    <location>
        <begin position="240"/>
        <end position="259"/>
    </location>
</feature>
<feature type="transmembrane region" description="Helical" evidence="5">
    <location>
        <begin position="209"/>
        <end position="228"/>
    </location>
</feature>
<feature type="transmembrane region" description="Helical" evidence="5">
    <location>
        <begin position="144"/>
        <end position="163"/>
    </location>
</feature>
<comment type="caution">
    <text evidence="7">The sequence shown here is derived from an EMBL/GenBank/DDBJ whole genome shotgun (WGS) entry which is preliminary data.</text>
</comment>
<protein>
    <submittedName>
        <fullName evidence="7">DMT family transporter</fullName>
    </submittedName>
</protein>
<reference evidence="7 8" key="1">
    <citation type="submission" date="2019-02" db="EMBL/GenBank/DDBJ databases">
        <title>Genome sequence of the sea-ice species Brumimicrobium glaciale.</title>
        <authorList>
            <person name="Bowman J.P."/>
        </authorList>
    </citation>
    <scope>NUCLEOTIDE SEQUENCE [LARGE SCALE GENOMIC DNA]</scope>
    <source>
        <strain evidence="7 8">IC156</strain>
    </source>
</reference>
<dbReference type="Pfam" id="PF00892">
    <property type="entry name" value="EamA"/>
    <property type="match status" value="2"/>
</dbReference>
<evidence type="ECO:0000313" key="7">
    <source>
        <dbReference type="EMBL" id="RYM31336.1"/>
    </source>
</evidence>
<evidence type="ECO:0000256" key="1">
    <source>
        <dbReference type="ARBA" id="ARBA00004141"/>
    </source>
</evidence>
<evidence type="ECO:0000313" key="8">
    <source>
        <dbReference type="Proteomes" id="UP000293952"/>
    </source>
</evidence>
<evidence type="ECO:0000256" key="5">
    <source>
        <dbReference type="SAM" id="Phobius"/>
    </source>
</evidence>
<feature type="transmembrane region" description="Helical" evidence="5">
    <location>
        <begin position="175"/>
        <end position="197"/>
    </location>
</feature>
<evidence type="ECO:0000256" key="3">
    <source>
        <dbReference type="ARBA" id="ARBA00022989"/>
    </source>
</evidence>
<keyword evidence="8" id="KW-1185">Reference proteome</keyword>
<dbReference type="RefSeq" id="WP_130095022.1">
    <property type="nucleotide sequence ID" value="NZ_SETE01000009.1"/>
</dbReference>
<dbReference type="Gene3D" id="1.10.3430.10">
    <property type="entry name" value="Ammonium transporter AmtB like domains"/>
    <property type="match status" value="1"/>
</dbReference>
<feature type="transmembrane region" description="Helical" evidence="5">
    <location>
        <begin position="63"/>
        <end position="82"/>
    </location>
</feature>
<proteinExistence type="predicted"/>
<dbReference type="EMBL" id="SETE01000009">
    <property type="protein sequence ID" value="RYM31336.1"/>
    <property type="molecule type" value="Genomic_DNA"/>
</dbReference>
<keyword evidence="2 5" id="KW-0812">Transmembrane</keyword>
<feature type="domain" description="EamA" evidence="6">
    <location>
        <begin position="9"/>
        <end position="136"/>
    </location>
</feature>
<comment type="subcellular location">
    <subcellularLocation>
        <location evidence="1">Membrane</location>
        <topology evidence="1">Multi-pass membrane protein</topology>
    </subcellularLocation>
</comment>
<dbReference type="GO" id="GO:0016020">
    <property type="term" value="C:membrane"/>
    <property type="evidence" value="ECO:0007669"/>
    <property type="project" value="UniProtKB-SubCell"/>
</dbReference>
<dbReference type="OrthoDB" id="9150437at2"/>
<name>A0A4V1WEY7_9FLAO</name>
<organism evidence="7 8">
    <name type="scientific">Brumimicrobium glaciale</name>
    <dbReference type="NCBI Taxonomy" id="200475"/>
    <lineage>
        <taxon>Bacteria</taxon>
        <taxon>Pseudomonadati</taxon>
        <taxon>Bacteroidota</taxon>
        <taxon>Flavobacteriia</taxon>
        <taxon>Flavobacteriales</taxon>
        <taxon>Crocinitomicaceae</taxon>
        <taxon>Brumimicrobium</taxon>
    </lineage>
</organism>
<feature type="transmembrane region" description="Helical" evidence="5">
    <location>
        <begin position="265"/>
        <end position="287"/>
    </location>
</feature>
<keyword evidence="4 5" id="KW-0472">Membrane</keyword>
<dbReference type="AlphaFoldDB" id="A0A4V1WEY7"/>
<dbReference type="SUPFAM" id="SSF103481">
    <property type="entry name" value="Multidrug resistance efflux transporter EmrE"/>
    <property type="match status" value="2"/>
</dbReference>
<evidence type="ECO:0000259" key="6">
    <source>
        <dbReference type="Pfam" id="PF00892"/>
    </source>
</evidence>
<gene>
    <name evidence="7" type="ORF">ERX46_16775</name>
</gene>
<feature type="transmembrane region" description="Helical" evidence="5">
    <location>
        <begin position="32"/>
        <end position="51"/>
    </location>
</feature>